<dbReference type="Gene3D" id="1.10.357.40">
    <property type="entry name" value="YbiA-like"/>
    <property type="match status" value="1"/>
</dbReference>
<feature type="domain" description="NADAR" evidence="3">
    <location>
        <begin position="12"/>
        <end position="81"/>
    </location>
</feature>
<dbReference type="EMBL" id="PVNG01000036">
    <property type="protein sequence ID" value="PRX50836.1"/>
    <property type="molecule type" value="Genomic_DNA"/>
</dbReference>
<gene>
    <name evidence="4" type="ORF">B0I32_13666</name>
</gene>
<reference evidence="4 5" key="1">
    <citation type="submission" date="2018-03" db="EMBL/GenBank/DDBJ databases">
        <title>Genomic Encyclopedia of Type Strains, Phase III (KMG-III): the genomes of soil and plant-associated and newly described type strains.</title>
        <authorList>
            <person name="Whitman W."/>
        </authorList>
    </citation>
    <scope>NUCLEOTIDE SEQUENCE [LARGE SCALE GENOMIC DNA]</scope>
    <source>
        <strain evidence="4 5">CGMCC 4.7104</strain>
    </source>
</reference>
<organism evidence="4 5">
    <name type="scientific">Nonomuraea fuscirosea</name>
    <dbReference type="NCBI Taxonomy" id="1291556"/>
    <lineage>
        <taxon>Bacteria</taxon>
        <taxon>Bacillati</taxon>
        <taxon>Actinomycetota</taxon>
        <taxon>Actinomycetes</taxon>
        <taxon>Streptosporangiales</taxon>
        <taxon>Streptosporangiaceae</taxon>
        <taxon>Nonomuraea</taxon>
    </lineage>
</organism>
<evidence type="ECO:0000256" key="1">
    <source>
        <dbReference type="ARBA" id="ARBA00000022"/>
    </source>
</evidence>
<evidence type="ECO:0000259" key="3">
    <source>
        <dbReference type="Pfam" id="PF08719"/>
    </source>
</evidence>
<proteinExistence type="predicted"/>
<comment type="caution">
    <text evidence="4">The sequence shown here is derived from an EMBL/GenBank/DDBJ whole genome shotgun (WGS) entry which is preliminary data.</text>
</comment>
<dbReference type="Proteomes" id="UP000238312">
    <property type="component" value="Unassembled WGS sequence"/>
</dbReference>
<evidence type="ECO:0000256" key="2">
    <source>
        <dbReference type="ARBA" id="ARBA00000751"/>
    </source>
</evidence>
<sequence>MARDLAAGAERRPHWPDVRLAVMADLLRAKFLQHPDLAEVLLATGDGRIHYRFANSPFWDTRDSARRNWIGRLLELVRAELVAERVGFQL</sequence>
<comment type="catalytic activity">
    <reaction evidence="2">
        <text>2,5-diamino-6-hydroxy-4-(5-phosphoribosylamino)-pyrimidine + H2O = 2,5,6-triamino-4-hydroxypyrimidine + D-ribose 5-phosphate</text>
        <dbReference type="Rhea" id="RHEA:23436"/>
        <dbReference type="ChEBI" id="CHEBI:15377"/>
        <dbReference type="ChEBI" id="CHEBI:58614"/>
        <dbReference type="ChEBI" id="CHEBI:78346"/>
        <dbReference type="ChEBI" id="CHEBI:137796"/>
    </reaction>
</comment>
<evidence type="ECO:0000313" key="4">
    <source>
        <dbReference type="EMBL" id="PRX50836.1"/>
    </source>
</evidence>
<accession>A0A2T0M288</accession>
<name>A0A2T0M288_9ACTN</name>
<protein>
    <submittedName>
        <fullName evidence="4">Uncharacterized protein DUF1768</fullName>
    </submittedName>
</protein>
<dbReference type="Pfam" id="PF08719">
    <property type="entry name" value="NADAR"/>
    <property type="match status" value="1"/>
</dbReference>
<evidence type="ECO:0000313" key="5">
    <source>
        <dbReference type="Proteomes" id="UP000238312"/>
    </source>
</evidence>
<comment type="catalytic activity">
    <reaction evidence="1">
        <text>5-amino-6-(5-phospho-D-ribosylamino)uracil + H2O = 5,6-diaminouracil + D-ribose 5-phosphate</text>
        <dbReference type="Rhea" id="RHEA:55020"/>
        <dbReference type="ChEBI" id="CHEBI:15377"/>
        <dbReference type="ChEBI" id="CHEBI:46252"/>
        <dbReference type="ChEBI" id="CHEBI:58453"/>
        <dbReference type="ChEBI" id="CHEBI:78346"/>
    </reaction>
</comment>
<dbReference type="CDD" id="cd15457">
    <property type="entry name" value="NADAR"/>
    <property type="match status" value="1"/>
</dbReference>
<keyword evidence="5" id="KW-1185">Reference proteome</keyword>
<dbReference type="SUPFAM" id="SSF143990">
    <property type="entry name" value="YbiA-like"/>
    <property type="match status" value="1"/>
</dbReference>
<dbReference type="InterPro" id="IPR012816">
    <property type="entry name" value="NADAR"/>
</dbReference>
<dbReference type="AlphaFoldDB" id="A0A2T0M288"/>
<dbReference type="InterPro" id="IPR037238">
    <property type="entry name" value="YbiA-like_sf"/>
</dbReference>